<keyword evidence="2" id="KW-1185">Reference proteome</keyword>
<name>A0A7N0T0K5_KALFE</name>
<proteinExistence type="predicted"/>
<accession>A0A7N0T0K5</accession>
<protein>
    <submittedName>
        <fullName evidence="1">Uncharacterized protein</fullName>
    </submittedName>
</protein>
<evidence type="ECO:0000313" key="1">
    <source>
        <dbReference type="EnsemblPlants" id="Kaladp0016s0269.1.v1.1.CDS.1"/>
    </source>
</evidence>
<organism evidence="1 2">
    <name type="scientific">Kalanchoe fedtschenkoi</name>
    <name type="common">Lavender scallops</name>
    <name type="synonym">South American air plant</name>
    <dbReference type="NCBI Taxonomy" id="63787"/>
    <lineage>
        <taxon>Eukaryota</taxon>
        <taxon>Viridiplantae</taxon>
        <taxon>Streptophyta</taxon>
        <taxon>Embryophyta</taxon>
        <taxon>Tracheophyta</taxon>
        <taxon>Spermatophyta</taxon>
        <taxon>Magnoliopsida</taxon>
        <taxon>eudicotyledons</taxon>
        <taxon>Gunneridae</taxon>
        <taxon>Pentapetalae</taxon>
        <taxon>Saxifragales</taxon>
        <taxon>Crassulaceae</taxon>
        <taxon>Kalanchoe</taxon>
    </lineage>
</organism>
<dbReference type="Proteomes" id="UP000594263">
    <property type="component" value="Unplaced"/>
</dbReference>
<evidence type="ECO:0000313" key="2">
    <source>
        <dbReference type="Proteomes" id="UP000594263"/>
    </source>
</evidence>
<dbReference type="EnsemblPlants" id="Kaladp0016s0269.1.v1.1">
    <property type="protein sequence ID" value="Kaladp0016s0269.1.v1.1.CDS.1"/>
    <property type="gene ID" value="Kaladp0016s0269.v1.1"/>
</dbReference>
<dbReference type="AlphaFoldDB" id="A0A7N0T0K5"/>
<sequence>MLRWTSVKEGGSFPRGIFLFIADSLRRLTKRGYTELLIGASNLEEVAAGSEKDAIQWILTLCFTLVQTHDCNID</sequence>
<reference evidence="1" key="1">
    <citation type="submission" date="2021-01" db="UniProtKB">
        <authorList>
            <consortium name="EnsemblPlants"/>
        </authorList>
    </citation>
    <scope>IDENTIFICATION</scope>
</reference>
<dbReference type="Gramene" id="Kaladp0016s0269.1.v1.1">
    <property type="protein sequence ID" value="Kaladp0016s0269.1.v1.1.CDS.1"/>
    <property type="gene ID" value="Kaladp0016s0269.v1.1"/>
</dbReference>